<evidence type="ECO:0000256" key="7">
    <source>
        <dbReference type="ARBA" id="ARBA00022840"/>
    </source>
</evidence>
<keyword evidence="10" id="KW-1133">Transmembrane helix</keyword>
<evidence type="ECO:0000256" key="5">
    <source>
        <dbReference type="ARBA" id="ARBA00022741"/>
    </source>
</evidence>
<evidence type="ECO:0000256" key="6">
    <source>
        <dbReference type="ARBA" id="ARBA00022777"/>
    </source>
</evidence>
<dbReference type="RefSeq" id="WP_078653973.1">
    <property type="nucleotide sequence ID" value="NZ_JBEZVI010000009.1"/>
</dbReference>
<evidence type="ECO:0000256" key="10">
    <source>
        <dbReference type="SAM" id="Phobius"/>
    </source>
</evidence>
<dbReference type="Gene3D" id="3.30.565.10">
    <property type="entry name" value="Histidine kinase-like ATPase, C-terminal domain"/>
    <property type="match status" value="1"/>
</dbReference>
<dbReference type="GO" id="GO:0016301">
    <property type="term" value="F:kinase activity"/>
    <property type="evidence" value="ECO:0007669"/>
    <property type="project" value="UniProtKB-KW"/>
</dbReference>
<keyword evidence="7" id="KW-0067">ATP-binding</keyword>
<comment type="catalytic activity">
    <reaction evidence="1">
        <text>ATP + protein L-histidine = ADP + protein N-phospho-L-histidine.</text>
        <dbReference type="EC" id="2.7.13.3"/>
    </reaction>
</comment>
<organism evidence="12 13">
    <name type="scientific">Streptomyces catenulae</name>
    <dbReference type="NCBI Taxonomy" id="66875"/>
    <lineage>
        <taxon>Bacteria</taxon>
        <taxon>Bacillati</taxon>
        <taxon>Actinomycetota</taxon>
        <taxon>Actinomycetes</taxon>
        <taxon>Kitasatosporales</taxon>
        <taxon>Streptomycetaceae</taxon>
        <taxon>Streptomyces</taxon>
    </lineage>
</organism>
<dbReference type="InterPro" id="IPR050482">
    <property type="entry name" value="Sensor_HK_TwoCompSys"/>
</dbReference>
<keyword evidence="13" id="KW-1185">Reference proteome</keyword>
<feature type="domain" description="Signal transduction histidine kinase subgroup 3 dimerisation and phosphoacceptor" evidence="11">
    <location>
        <begin position="212"/>
        <end position="277"/>
    </location>
</feature>
<dbReference type="InterPro" id="IPR011712">
    <property type="entry name" value="Sig_transdc_His_kin_sub3_dim/P"/>
</dbReference>
<proteinExistence type="predicted"/>
<keyword evidence="10" id="KW-0472">Membrane</keyword>
<keyword evidence="10" id="KW-0812">Transmembrane</keyword>
<keyword evidence="3" id="KW-0597">Phosphoprotein</keyword>
<protein>
    <recommendedName>
        <fullName evidence="2">histidine kinase</fullName>
        <ecNumber evidence="2">2.7.13.3</ecNumber>
    </recommendedName>
</protein>
<evidence type="ECO:0000256" key="8">
    <source>
        <dbReference type="ARBA" id="ARBA00023012"/>
    </source>
</evidence>
<dbReference type="EC" id="2.7.13.3" evidence="2"/>
<evidence type="ECO:0000256" key="1">
    <source>
        <dbReference type="ARBA" id="ARBA00000085"/>
    </source>
</evidence>
<keyword evidence="4" id="KW-0808">Transferase</keyword>
<feature type="region of interest" description="Disordered" evidence="9">
    <location>
        <begin position="1"/>
        <end position="39"/>
    </location>
</feature>
<sequence>MFPRTPPTRDGLGPDHPGLLPSGLTPDPASGPPRHPRRTARDWLTDTTCYIAATASATLTWWLMDITHHPPHPHAPLVLGAAASTALWWRRRWPTTLAAVLIAASVWLPTTAGASAIALLTAAVHRRTPTTTALTALAVASAPAQYLITPPSPHTPQTYWASVGATTLLCLAATGWGMAIRARRQLVLALTERARRAEAEQQLRVEQGRRLERERIAREMHDVLAHRLSLLTMHAGALEYRPDAPAEKIQTAVRTIRASAHQSLCDLREVIGLLRTPDGTEETNGVTPQPTLADLPRLVDEVRQAGLTIHLTHRITDDDATTTPPALGRTAYRIVQEALTNARKHAGHAPVRLRTEGAPGQGLTIEVHNPLPTPGSHHNAVPGSGTGLAGLAERIDLTGGSLEHGRTATGEFRLWAWLPWTP</sequence>
<dbReference type="Gene3D" id="1.20.5.1930">
    <property type="match status" value="1"/>
</dbReference>
<dbReference type="Pfam" id="PF07730">
    <property type="entry name" value="HisKA_3"/>
    <property type="match status" value="1"/>
</dbReference>
<dbReference type="InterPro" id="IPR036890">
    <property type="entry name" value="HATPase_C_sf"/>
</dbReference>
<comment type="caution">
    <text evidence="12">The sequence shown here is derived from an EMBL/GenBank/DDBJ whole genome shotgun (WGS) entry which is preliminary data.</text>
</comment>
<keyword evidence="6 12" id="KW-0418">Kinase</keyword>
<dbReference type="PANTHER" id="PTHR24421">
    <property type="entry name" value="NITRATE/NITRITE SENSOR PROTEIN NARX-RELATED"/>
    <property type="match status" value="1"/>
</dbReference>
<evidence type="ECO:0000256" key="9">
    <source>
        <dbReference type="SAM" id="MobiDB-lite"/>
    </source>
</evidence>
<evidence type="ECO:0000313" key="13">
    <source>
        <dbReference type="Proteomes" id="UP001550853"/>
    </source>
</evidence>
<dbReference type="SUPFAM" id="SSF55874">
    <property type="entry name" value="ATPase domain of HSP90 chaperone/DNA topoisomerase II/histidine kinase"/>
    <property type="match status" value="1"/>
</dbReference>
<evidence type="ECO:0000259" key="11">
    <source>
        <dbReference type="Pfam" id="PF07730"/>
    </source>
</evidence>
<evidence type="ECO:0000256" key="2">
    <source>
        <dbReference type="ARBA" id="ARBA00012438"/>
    </source>
</evidence>
<accession>A0ABV2YZ68</accession>
<dbReference type="EMBL" id="JBEZVI010000009">
    <property type="protein sequence ID" value="MEU3711036.1"/>
    <property type="molecule type" value="Genomic_DNA"/>
</dbReference>
<keyword evidence="8" id="KW-0902">Two-component regulatory system</keyword>
<name>A0ABV2YZ68_9ACTN</name>
<keyword evidence="5" id="KW-0547">Nucleotide-binding</keyword>
<dbReference type="Proteomes" id="UP001550853">
    <property type="component" value="Unassembled WGS sequence"/>
</dbReference>
<feature type="transmembrane region" description="Helical" evidence="10">
    <location>
        <begin position="97"/>
        <end position="124"/>
    </location>
</feature>
<evidence type="ECO:0000256" key="3">
    <source>
        <dbReference type="ARBA" id="ARBA00022553"/>
    </source>
</evidence>
<gene>
    <name evidence="12" type="ORF">AB0E61_13175</name>
</gene>
<evidence type="ECO:0000256" key="4">
    <source>
        <dbReference type="ARBA" id="ARBA00022679"/>
    </source>
</evidence>
<dbReference type="CDD" id="cd16917">
    <property type="entry name" value="HATPase_UhpB-NarQ-NarX-like"/>
    <property type="match status" value="1"/>
</dbReference>
<evidence type="ECO:0000313" key="12">
    <source>
        <dbReference type="EMBL" id="MEU3711036.1"/>
    </source>
</evidence>
<reference evidence="12 13" key="1">
    <citation type="submission" date="2024-06" db="EMBL/GenBank/DDBJ databases">
        <title>The Natural Products Discovery Center: Release of the First 8490 Sequenced Strains for Exploring Actinobacteria Biosynthetic Diversity.</title>
        <authorList>
            <person name="Kalkreuter E."/>
            <person name="Kautsar S.A."/>
            <person name="Yang D."/>
            <person name="Bader C.D."/>
            <person name="Teijaro C.N."/>
            <person name="Fluegel L."/>
            <person name="Davis C.M."/>
            <person name="Simpson J.R."/>
            <person name="Lauterbach L."/>
            <person name="Steele A.D."/>
            <person name="Gui C."/>
            <person name="Meng S."/>
            <person name="Li G."/>
            <person name="Viehrig K."/>
            <person name="Ye F."/>
            <person name="Su P."/>
            <person name="Kiefer A.F."/>
            <person name="Nichols A."/>
            <person name="Cepeda A.J."/>
            <person name="Yan W."/>
            <person name="Fan B."/>
            <person name="Jiang Y."/>
            <person name="Adhikari A."/>
            <person name="Zheng C.-J."/>
            <person name="Schuster L."/>
            <person name="Cowan T.M."/>
            <person name="Smanski M.J."/>
            <person name="Chevrette M.G."/>
            <person name="De Carvalho L.P.S."/>
            <person name="Shen B."/>
        </authorList>
    </citation>
    <scope>NUCLEOTIDE SEQUENCE [LARGE SCALE GENOMIC DNA]</scope>
    <source>
        <strain evidence="12 13">NPDC033039</strain>
    </source>
</reference>
<dbReference type="PANTHER" id="PTHR24421:SF10">
    <property type="entry name" value="NITRATE_NITRITE SENSOR PROTEIN NARQ"/>
    <property type="match status" value="1"/>
</dbReference>
<feature type="transmembrane region" description="Helical" evidence="10">
    <location>
        <begin position="160"/>
        <end position="180"/>
    </location>
</feature>